<dbReference type="GO" id="GO:0000172">
    <property type="term" value="C:ribonuclease MRP complex"/>
    <property type="evidence" value="ECO:0007669"/>
    <property type="project" value="InterPro"/>
</dbReference>
<dbReference type="InterPro" id="IPR047205">
    <property type="entry name" value="RMP1"/>
</dbReference>
<accession>A0A9W9KB26</accession>
<reference evidence="3" key="2">
    <citation type="journal article" date="2023" name="IMA Fungus">
        <title>Comparative genomic study of the Penicillium genus elucidates a diverse pangenome and 15 lateral gene transfer events.</title>
        <authorList>
            <person name="Petersen C."/>
            <person name="Sorensen T."/>
            <person name="Nielsen M.R."/>
            <person name="Sondergaard T.E."/>
            <person name="Sorensen J.L."/>
            <person name="Fitzpatrick D.A."/>
            <person name="Frisvad J.C."/>
            <person name="Nielsen K.L."/>
        </authorList>
    </citation>
    <scope>NUCLEOTIDE SEQUENCE</scope>
    <source>
        <strain evidence="3">IBT 30761</strain>
    </source>
</reference>
<dbReference type="AlphaFoldDB" id="A0A9W9KB26"/>
<dbReference type="GO" id="GO:0000294">
    <property type="term" value="P:nuclear-transcribed mRNA catabolic process, RNase MRP-dependent"/>
    <property type="evidence" value="ECO:0007669"/>
    <property type="project" value="TreeGrafter"/>
</dbReference>
<feature type="region of interest" description="Disordered" evidence="1">
    <location>
        <begin position="141"/>
        <end position="190"/>
    </location>
</feature>
<evidence type="ECO:0000259" key="2">
    <source>
        <dbReference type="Pfam" id="PF20945"/>
    </source>
</evidence>
<dbReference type="GO" id="GO:0000466">
    <property type="term" value="P:maturation of 5.8S rRNA from tricistronic rRNA transcript (SSU-rRNA, 5.8S rRNA, LSU-rRNA)"/>
    <property type="evidence" value="ECO:0007669"/>
    <property type="project" value="TreeGrafter"/>
</dbReference>
<dbReference type="InterPro" id="IPR047204">
    <property type="entry name" value="RMP1_RBD"/>
</dbReference>
<gene>
    <name evidence="3" type="ORF">N7532_006137</name>
</gene>
<name>A0A9W9KB26_9EURO</name>
<sequence>MDHQEIRAVYSILHLLYHRNKNQHQRAKWWKWLSMLKRTASELAFPESKVFAASSCPQYLSLRLIPRCYHAFSTVVADNQFATLGVVLLAALARLAKATGIKYERPARTELKAPKAPRMKPTEDRGERICRDDADADAVANALPGTGRRHQPQSAKVGKPLKEKTKRVKAAKSSAKKKKNAIDDLFSGLL</sequence>
<dbReference type="Pfam" id="PF20945">
    <property type="entry name" value="RMP1"/>
    <property type="match status" value="1"/>
</dbReference>
<feature type="domain" description="RNase MRP protein 1 RNA binding" evidence="2">
    <location>
        <begin position="12"/>
        <end position="94"/>
    </location>
</feature>
<feature type="compositionally biased region" description="Basic residues" evidence="1">
    <location>
        <begin position="164"/>
        <end position="179"/>
    </location>
</feature>
<dbReference type="CDD" id="cd22573">
    <property type="entry name" value="RMP1_RBD"/>
    <property type="match status" value="1"/>
</dbReference>
<dbReference type="GeneID" id="81357610"/>
<evidence type="ECO:0000256" key="1">
    <source>
        <dbReference type="SAM" id="MobiDB-lite"/>
    </source>
</evidence>
<protein>
    <recommendedName>
        <fullName evidence="2">RNase MRP protein 1 RNA binding domain-containing protein</fullName>
    </recommendedName>
</protein>
<dbReference type="RefSeq" id="XP_056474790.1">
    <property type="nucleotide sequence ID" value="XM_056618631.1"/>
</dbReference>
<dbReference type="Proteomes" id="UP001149074">
    <property type="component" value="Unassembled WGS sequence"/>
</dbReference>
<evidence type="ECO:0000313" key="4">
    <source>
        <dbReference type="Proteomes" id="UP001149074"/>
    </source>
</evidence>
<keyword evidence="4" id="KW-1185">Reference proteome</keyword>
<reference evidence="3" key="1">
    <citation type="submission" date="2022-11" db="EMBL/GenBank/DDBJ databases">
        <authorList>
            <person name="Petersen C."/>
        </authorList>
    </citation>
    <scope>NUCLEOTIDE SEQUENCE</scope>
    <source>
        <strain evidence="3">IBT 30761</strain>
    </source>
</reference>
<dbReference type="PANTHER" id="PTHR37792">
    <property type="entry name" value="RIBONUCLEASE MRP PROTEIN SUBUNIT RMP1"/>
    <property type="match status" value="1"/>
</dbReference>
<evidence type="ECO:0000313" key="3">
    <source>
        <dbReference type="EMBL" id="KAJ5099136.1"/>
    </source>
</evidence>
<organism evidence="3 4">
    <name type="scientific">Penicillium argentinense</name>
    <dbReference type="NCBI Taxonomy" id="1131581"/>
    <lineage>
        <taxon>Eukaryota</taxon>
        <taxon>Fungi</taxon>
        <taxon>Dikarya</taxon>
        <taxon>Ascomycota</taxon>
        <taxon>Pezizomycotina</taxon>
        <taxon>Eurotiomycetes</taxon>
        <taxon>Eurotiomycetidae</taxon>
        <taxon>Eurotiales</taxon>
        <taxon>Aspergillaceae</taxon>
        <taxon>Penicillium</taxon>
    </lineage>
</organism>
<comment type="caution">
    <text evidence="3">The sequence shown here is derived from an EMBL/GenBank/DDBJ whole genome shotgun (WGS) entry which is preliminary data.</text>
</comment>
<dbReference type="GO" id="GO:0042134">
    <property type="term" value="F:rRNA primary transcript binding"/>
    <property type="evidence" value="ECO:0007669"/>
    <property type="project" value="InterPro"/>
</dbReference>
<dbReference type="PANTHER" id="PTHR37792:SF1">
    <property type="entry name" value="RIBONUCLEASE MRP PROTEIN SUBUNIT RMP1"/>
    <property type="match status" value="1"/>
</dbReference>
<dbReference type="OrthoDB" id="5414547at2759"/>
<dbReference type="EMBL" id="JAPQKI010000005">
    <property type="protein sequence ID" value="KAJ5099136.1"/>
    <property type="molecule type" value="Genomic_DNA"/>
</dbReference>
<proteinExistence type="predicted"/>